<accession>A0AAD4R8B3</accession>
<reference evidence="2" key="1">
    <citation type="submission" date="2022-01" db="EMBL/GenBank/DDBJ databases">
        <title>Genome Sequence Resource for Two Populations of Ditylenchus destructor, the Migratory Endoparasitic Phytonematode.</title>
        <authorList>
            <person name="Zhang H."/>
            <person name="Lin R."/>
            <person name="Xie B."/>
        </authorList>
    </citation>
    <scope>NUCLEOTIDE SEQUENCE</scope>
    <source>
        <strain evidence="2">BazhouSP</strain>
    </source>
</reference>
<name>A0AAD4R8B3_9BILA</name>
<evidence type="ECO:0000256" key="1">
    <source>
        <dbReference type="SAM" id="MobiDB-lite"/>
    </source>
</evidence>
<evidence type="ECO:0000313" key="2">
    <source>
        <dbReference type="EMBL" id="KAI1716343.1"/>
    </source>
</evidence>
<gene>
    <name evidence="2" type="ORF">DdX_07390</name>
</gene>
<evidence type="ECO:0000313" key="3">
    <source>
        <dbReference type="Proteomes" id="UP001201812"/>
    </source>
</evidence>
<dbReference type="Proteomes" id="UP001201812">
    <property type="component" value="Unassembled WGS sequence"/>
</dbReference>
<comment type="caution">
    <text evidence="2">The sequence shown here is derived from an EMBL/GenBank/DDBJ whole genome shotgun (WGS) entry which is preliminary data.</text>
</comment>
<feature type="region of interest" description="Disordered" evidence="1">
    <location>
        <begin position="228"/>
        <end position="253"/>
    </location>
</feature>
<dbReference type="EMBL" id="JAKKPZ010000010">
    <property type="protein sequence ID" value="KAI1716343.1"/>
    <property type="molecule type" value="Genomic_DNA"/>
</dbReference>
<dbReference type="AlphaFoldDB" id="A0AAD4R8B3"/>
<protein>
    <submittedName>
        <fullName evidence="2">Uncharacterized protein</fullName>
    </submittedName>
</protein>
<proteinExistence type="predicted"/>
<keyword evidence="3" id="KW-1185">Reference proteome</keyword>
<feature type="region of interest" description="Disordered" evidence="1">
    <location>
        <begin position="47"/>
        <end position="85"/>
    </location>
</feature>
<sequence length="253" mass="28314">MWKKHCKQCVSLNQALQVANCFFGQDKETHIQVEYQFATRPLLRMPAAPTHGKRRTVLRGPPTQRKDTRRNILRAPPSPSEPPIDILPDVSVEKPQIIEFGKPPPFVPVLRPPGMPPVIPDPPIPGPPGPPGETEVVEEVAPSPSVSEVFPEAPPEEKVIVVTRPIGISKNKYGYGGYNRFVPPTDYNGYYPKKKIYRYYERHHYYTPPPPPPPEVEVVGKPEIEVIEAPPPLSPDDPTIFGPKKPHYGGYYG</sequence>
<organism evidence="2 3">
    <name type="scientific">Ditylenchus destructor</name>
    <dbReference type="NCBI Taxonomy" id="166010"/>
    <lineage>
        <taxon>Eukaryota</taxon>
        <taxon>Metazoa</taxon>
        <taxon>Ecdysozoa</taxon>
        <taxon>Nematoda</taxon>
        <taxon>Chromadorea</taxon>
        <taxon>Rhabditida</taxon>
        <taxon>Tylenchina</taxon>
        <taxon>Tylenchomorpha</taxon>
        <taxon>Sphaerularioidea</taxon>
        <taxon>Anguinidae</taxon>
        <taxon>Anguininae</taxon>
        <taxon>Ditylenchus</taxon>
    </lineage>
</organism>